<evidence type="ECO:0000313" key="3">
    <source>
        <dbReference type="EMBL" id="OWJ79167.1"/>
    </source>
</evidence>
<dbReference type="RefSeq" id="WP_035743985.1">
    <property type="nucleotide sequence ID" value="NZ_CALUEG010000026.1"/>
</dbReference>
<evidence type="ECO:0000313" key="6">
    <source>
        <dbReference type="Proteomes" id="UP000214673"/>
    </source>
</evidence>
<dbReference type="STRING" id="366616.CG51_00780"/>
<dbReference type="OrthoDB" id="7311517at2"/>
<dbReference type="EMBL" id="NIPV01000008">
    <property type="protein sequence ID" value="OWJ79167.1"/>
    <property type="molecule type" value="Genomic_DNA"/>
</dbReference>
<evidence type="ECO:0000313" key="4">
    <source>
        <dbReference type="EMBL" id="OWJ81312.1"/>
    </source>
</evidence>
<evidence type="ECO:0000259" key="2">
    <source>
        <dbReference type="Pfam" id="PF20155"/>
    </source>
</evidence>
<evidence type="ECO:0000313" key="5">
    <source>
        <dbReference type="Proteomes" id="UP000196640"/>
    </source>
</evidence>
<organism evidence="4 5">
    <name type="scientific">Haematobacter missouriensis</name>
    <dbReference type="NCBI Taxonomy" id="366616"/>
    <lineage>
        <taxon>Bacteria</taxon>
        <taxon>Pseudomonadati</taxon>
        <taxon>Pseudomonadota</taxon>
        <taxon>Alphaproteobacteria</taxon>
        <taxon>Rhodobacterales</taxon>
        <taxon>Paracoccaceae</taxon>
        <taxon>Haematobacter</taxon>
    </lineage>
</organism>
<keyword evidence="6" id="KW-1185">Reference proteome</keyword>
<evidence type="ECO:0000259" key="1">
    <source>
        <dbReference type="Pfam" id="PF09718"/>
    </source>
</evidence>
<dbReference type="InterPro" id="IPR006431">
    <property type="entry name" value="Phage_tape_meas_C"/>
</dbReference>
<feature type="domain" description="Bacteriophage tail tape measure C-terminal" evidence="1">
    <location>
        <begin position="616"/>
        <end position="688"/>
    </location>
</feature>
<dbReference type="Proteomes" id="UP000214673">
    <property type="component" value="Unassembled WGS sequence"/>
</dbReference>
<dbReference type="AlphaFoldDB" id="A0A212AII3"/>
<dbReference type="Pfam" id="PF20155">
    <property type="entry name" value="TMP_3"/>
    <property type="match status" value="1"/>
</dbReference>
<dbReference type="NCBIfam" id="TIGR02675">
    <property type="entry name" value="tape_meas_nterm"/>
    <property type="match status" value="1"/>
</dbReference>
<dbReference type="Proteomes" id="UP000196640">
    <property type="component" value="Unassembled WGS sequence"/>
</dbReference>
<name>A0A212AII3_9RHOB</name>
<dbReference type="EMBL" id="NIPX01000044">
    <property type="protein sequence ID" value="OWJ81312.1"/>
    <property type="molecule type" value="Genomic_DNA"/>
</dbReference>
<accession>A0A212AII3</accession>
<gene>
    <name evidence="4" type="ORF">CDV52_18810</name>
    <name evidence="3" type="ORF">CDV53_02490</name>
</gene>
<feature type="domain" description="Tape measure protein N-terminal" evidence="2">
    <location>
        <begin position="66"/>
        <end position="251"/>
    </location>
</feature>
<sequence length="804" mass="82376">MAEKRVSVRLVAENGRQVRAELQGVGEAGAKSFRRMSAEVDTAGIMLQRLAGIAAGAFSLRQVQIYADQWTDLRSRVDLATGSQERGALVMERLSSMARRTYSDLGQTTESWLSNATALRELGLSTAESLDFTEALNNAMVVSGARAERAASVQNALSKAMALGVLGGDDLNTVIQSGGRLAELLAEELGTTVSGLRALGSEGTITGDVIRTALLGNLERLRDEADSMPATIGDAFTLIGNAALRLVGTWDQMLGASSSVANVLIMVADNIDRLASIAMAFAAFMASRWVAAFVAARIATFSLATALTALRVALIRTGIGALIVAAGELIHQFTQLVGKVGGIGNAFRLLGGIALEVAQRIGLSFQSSFALLAAGWEGYRALVFTVLDLIVGGTVTAVDRTVAVWSGAFESVKAIWGRLPGAIGDFAFQAANGLISGIEAMLNGVVTRINSFIAAINGALEMLPDWAVGDGGARIGTLDPLSLGRIDNPFAGSASEAGTAAADAFATAFSRTYVEAPDLFDGLADDAAGRAGAWLDQSRALGEAATRPMESWQALQEAIAAGSHDGSDALNDAAAGAGRVSDALDAAAGAGRRAGAAGRQAGQDAKAGADQARQGWKAVAASLSDYATSAQDIGSGIGGALTSAFQGAENAVGEFVKNGKASMRDLATSVIADFAKIGARRFLLGPLAGALGGLTAGLGGGSSIFASVLHAGGLVGSGGTGRSVPAAAFAHAPRLHSGGWAGLRSDEVPAILQRGERVLSRREVANGSGVTINIQSRDAESFRQSRAQISADIARAVAMGRRGM</sequence>
<comment type="caution">
    <text evidence="4">The sequence shown here is derived from an EMBL/GenBank/DDBJ whole genome shotgun (WGS) entry which is preliminary data.</text>
</comment>
<dbReference type="Pfam" id="PF09718">
    <property type="entry name" value="Tape_meas_lam_C"/>
    <property type="match status" value="1"/>
</dbReference>
<reference evidence="5 6" key="1">
    <citation type="submission" date="2016-11" db="EMBL/GenBank/DDBJ databases">
        <title>Comparison of Traditional DNA-DNA Hybridization with In Silico Genomic Analysis.</title>
        <authorList>
            <person name="Nicholson A.C."/>
            <person name="Sammons S."/>
            <person name="Humrighouse B.W."/>
            <person name="Graziano J."/>
            <person name="Lasker B."/>
            <person name="Whitney A.M."/>
            <person name="Mcquiston J.R."/>
        </authorList>
    </citation>
    <scope>NUCLEOTIDE SEQUENCE [LARGE SCALE GENOMIC DNA]</scope>
    <source>
        <strain evidence="3 6">H1892</strain>
        <strain evidence="4 5">H2381</strain>
    </source>
</reference>
<proteinExistence type="predicted"/>
<dbReference type="InterPro" id="IPR013491">
    <property type="entry name" value="Tape_meas_N"/>
</dbReference>
<protein>
    <submittedName>
        <fullName evidence="4">Phage tail tape-measure protein</fullName>
    </submittedName>
</protein>